<evidence type="ECO:0000313" key="2">
    <source>
        <dbReference type="EMBL" id="GEJ56621.1"/>
    </source>
</evidence>
<dbReference type="Proteomes" id="UP000503640">
    <property type="component" value="Unassembled WGS sequence"/>
</dbReference>
<gene>
    <name evidence="2" type="ORF">AMYX_13620</name>
</gene>
<feature type="compositionally biased region" description="Basic and acidic residues" evidence="1">
    <location>
        <begin position="122"/>
        <end position="135"/>
    </location>
</feature>
<dbReference type="EMBL" id="BJTG01000003">
    <property type="protein sequence ID" value="GEJ56621.1"/>
    <property type="molecule type" value="Genomic_DNA"/>
</dbReference>
<sequence length="135" mass="15131">MFAWSTLVECGRGKRRGSLREVPVTKPKVKWGDARIAFRIIAPRVEEALRSGRTVRSVYEEMRAHFPAGYEQFAKYARESGARTRVRRTTGALFGHVPPSCGDGQRNRGGPLEIVLGPPARFKHDPRPDSSDDLI</sequence>
<dbReference type="AlphaFoldDB" id="A0A7I9VJN8"/>
<proteinExistence type="predicted"/>
<reference evidence="3" key="1">
    <citation type="journal article" date="2020" name="Appl. Environ. Microbiol.">
        <title>Diazotrophic Anaeromyxobacter Isolates from Soils.</title>
        <authorList>
            <person name="Masuda Y."/>
            <person name="Yamanaka H."/>
            <person name="Xu Z.X."/>
            <person name="Shiratori Y."/>
            <person name="Aono T."/>
            <person name="Amachi S."/>
            <person name="Senoo K."/>
            <person name="Itoh H."/>
        </authorList>
    </citation>
    <scope>NUCLEOTIDE SEQUENCE [LARGE SCALE GENOMIC DNA]</scope>
    <source>
        <strain evidence="3">R267</strain>
    </source>
</reference>
<name>A0A7I9VJN8_9BACT</name>
<evidence type="ECO:0000313" key="3">
    <source>
        <dbReference type="Proteomes" id="UP000503640"/>
    </source>
</evidence>
<accession>A0A7I9VJN8</accession>
<protein>
    <submittedName>
        <fullName evidence="2">Uncharacterized protein</fullName>
    </submittedName>
</protein>
<feature type="region of interest" description="Disordered" evidence="1">
    <location>
        <begin position="94"/>
        <end position="135"/>
    </location>
</feature>
<comment type="caution">
    <text evidence="2">The sequence shown here is derived from an EMBL/GenBank/DDBJ whole genome shotgun (WGS) entry which is preliminary data.</text>
</comment>
<organism evidence="2 3">
    <name type="scientific">Anaeromyxobacter diazotrophicus</name>
    <dbReference type="NCBI Taxonomy" id="2590199"/>
    <lineage>
        <taxon>Bacteria</taxon>
        <taxon>Pseudomonadati</taxon>
        <taxon>Myxococcota</taxon>
        <taxon>Myxococcia</taxon>
        <taxon>Myxococcales</taxon>
        <taxon>Cystobacterineae</taxon>
        <taxon>Anaeromyxobacteraceae</taxon>
        <taxon>Anaeromyxobacter</taxon>
    </lineage>
</organism>
<keyword evidence="3" id="KW-1185">Reference proteome</keyword>
<evidence type="ECO:0000256" key="1">
    <source>
        <dbReference type="SAM" id="MobiDB-lite"/>
    </source>
</evidence>